<dbReference type="Proteomes" id="UP001444071">
    <property type="component" value="Unassembled WGS sequence"/>
</dbReference>
<proteinExistence type="predicted"/>
<dbReference type="InterPro" id="IPR040522">
    <property type="entry name" value="DPPIV_rep"/>
</dbReference>
<dbReference type="Gene3D" id="2.140.10.30">
    <property type="entry name" value="Dipeptidylpeptidase IV, N-terminal domain"/>
    <property type="match status" value="1"/>
</dbReference>
<dbReference type="PANTHER" id="PTHR11731:SF204">
    <property type="entry name" value="DIPEPTIDYL PEPTIDASE 4"/>
    <property type="match status" value="1"/>
</dbReference>
<sequence>MGCSNRLMLGVIGAAVVITLITIPAVYYSRSGATKRPFTLQDYFNDTIRKKSYSLYWISDKEYVHKERDGNVYLYNAETMDKTLYLSNSTFAKVEATDYWLSGDHKYIAFESNYTKKFRHSYSASYSIYDLEKSTFITPVSLPRVIQYFTFAPKGNQY</sequence>
<reference evidence="4 5" key="1">
    <citation type="submission" date="2021-06" db="EMBL/GenBank/DDBJ databases">
        <authorList>
            <person name="Palmer J.M."/>
        </authorList>
    </citation>
    <scope>NUCLEOTIDE SEQUENCE [LARGE SCALE GENOMIC DNA]</scope>
    <source>
        <strain evidence="4 5">XR_2019</strain>
        <tissue evidence="4">Muscle</tissue>
    </source>
</reference>
<feature type="domain" description="Dipeptidyl peptidase 4 low complexity region" evidence="3">
    <location>
        <begin position="33"/>
        <end position="53"/>
    </location>
</feature>
<gene>
    <name evidence="4" type="ORF">XENORESO_016769</name>
</gene>
<keyword evidence="1" id="KW-0472">Membrane</keyword>
<dbReference type="InterPro" id="IPR050278">
    <property type="entry name" value="Serine_Prot_S9B/DPPIV"/>
</dbReference>
<keyword evidence="1" id="KW-0812">Transmembrane</keyword>
<dbReference type="SUPFAM" id="SSF82171">
    <property type="entry name" value="DPP6 N-terminal domain-like"/>
    <property type="match status" value="1"/>
</dbReference>
<protein>
    <recommendedName>
        <fullName evidence="6">Dipeptidylpeptidase IV N-terminal domain-containing protein</fullName>
    </recommendedName>
</protein>
<evidence type="ECO:0000259" key="3">
    <source>
        <dbReference type="Pfam" id="PF18811"/>
    </source>
</evidence>
<evidence type="ECO:0008006" key="6">
    <source>
        <dbReference type="Google" id="ProtNLM"/>
    </source>
</evidence>
<feature type="non-terminal residue" evidence="4">
    <location>
        <position position="158"/>
    </location>
</feature>
<dbReference type="EMBL" id="JAHRIM010060108">
    <property type="protein sequence ID" value="MEQ2270475.1"/>
    <property type="molecule type" value="Genomic_DNA"/>
</dbReference>
<feature type="domain" description="Dipeptidylpeptidase IV N-terminal" evidence="2">
    <location>
        <begin position="102"/>
        <end position="157"/>
    </location>
</feature>
<feature type="transmembrane region" description="Helical" evidence="1">
    <location>
        <begin position="6"/>
        <end position="28"/>
    </location>
</feature>
<dbReference type="Pfam" id="PF18811">
    <property type="entry name" value="DPPIV_rep"/>
    <property type="match status" value="1"/>
</dbReference>
<evidence type="ECO:0000259" key="2">
    <source>
        <dbReference type="Pfam" id="PF00930"/>
    </source>
</evidence>
<dbReference type="Pfam" id="PF00930">
    <property type="entry name" value="DPPIV_N"/>
    <property type="match status" value="1"/>
</dbReference>
<organism evidence="4 5">
    <name type="scientific">Xenotaenia resolanae</name>
    <dbReference type="NCBI Taxonomy" id="208358"/>
    <lineage>
        <taxon>Eukaryota</taxon>
        <taxon>Metazoa</taxon>
        <taxon>Chordata</taxon>
        <taxon>Craniata</taxon>
        <taxon>Vertebrata</taxon>
        <taxon>Euteleostomi</taxon>
        <taxon>Actinopterygii</taxon>
        <taxon>Neopterygii</taxon>
        <taxon>Teleostei</taxon>
        <taxon>Neoteleostei</taxon>
        <taxon>Acanthomorphata</taxon>
        <taxon>Ovalentaria</taxon>
        <taxon>Atherinomorphae</taxon>
        <taxon>Cyprinodontiformes</taxon>
        <taxon>Goodeidae</taxon>
        <taxon>Xenotaenia</taxon>
    </lineage>
</organism>
<accession>A0ABV0WLI5</accession>
<evidence type="ECO:0000313" key="5">
    <source>
        <dbReference type="Proteomes" id="UP001444071"/>
    </source>
</evidence>
<dbReference type="PANTHER" id="PTHR11731">
    <property type="entry name" value="PROTEASE FAMILY S9B,C DIPEPTIDYL-PEPTIDASE IV-RELATED"/>
    <property type="match status" value="1"/>
</dbReference>
<evidence type="ECO:0000256" key="1">
    <source>
        <dbReference type="SAM" id="Phobius"/>
    </source>
</evidence>
<dbReference type="InterPro" id="IPR002469">
    <property type="entry name" value="Peptidase_S9B_N"/>
</dbReference>
<comment type="caution">
    <text evidence="4">The sequence shown here is derived from an EMBL/GenBank/DDBJ whole genome shotgun (WGS) entry which is preliminary data.</text>
</comment>
<evidence type="ECO:0000313" key="4">
    <source>
        <dbReference type="EMBL" id="MEQ2270475.1"/>
    </source>
</evidence>
<keyword evidence="5" id="KW-1185">Reference proteome</keyword>
<name>A0ABV0WLI5_9TELE</name>
<keyword evidence="1" id="KW-1133">Transmembrane helix</keyword>